<dbReference type="InterPro" id="IPR000719">
    <property type="entry name" value="Prot_kinase_dom"/>
</dbReference>
<dbReference type="InterPro" id="IPR011009">
    <property type="entry name" value="Kinase-like_dom_sf"/>
</dbReference>
<gene>
    <name evidence="2" type="ORF">C1645_881923</name>
</gene>
<reference evidence="2 3" key="1">
    <citation type="submission" date="2018-06" db="EMBL/GenBank/DDBJ databases">
        <title>Comparative genomics reveals the genomic features of Rhizophagus irregularis, R. cerebriforme, R. diaphanum and Gigaspora rosea, and their symbiotic lifestyle signature.</title>
        <authorList>
            <person name="Morin E."/>
            <person name="San Clemente H."/>
            <person name="Chen E.C.H."/>
            <person name="De La Providencia I."/>
            <person name="Hainaut M."/>
            <person name="Kuo A."/>
            <person name="Kohler A."/>
            <person name="Murat C."/>
            <person name="Tang N."/>
            <person name="Roy S."/>
            <person name="Loubradou J."/>
            <person name="Henrissat B."/>
            <person name="Grigoriev I.V."/>
            <person name="Corradi N."/>
            <person name="Roux C."/>
            <person name="Martin F.M."/>
        </authorList>
    </citation>
    <scope>NUCLEOTIDE SEQUENCE [LARGE SCALE GENOMIC DNA]</scope>
    <source>
        <strain evidence="2 3">DAOM 227022</strain>
    </source>
</reference>
<dbReference type="InterPro" id="IPR050167">
    <property type="entry name" value="Ser_Thr_protein_kinase"/>
</dbReference>
<keyword evidence="3" id="KW-1185">Reference proteome</keyword>
<comment type="caution">
    <text evidence="2">The sequence shown here is derived from an EMBL/GenBank/DDBJ whole genome shotgun (WGS) entry which is preliminary data.</text>
</comment>
<dbReference type="InterPro" id="IPR001245">
    <property type="entry name" value="Ser-Thr/Tyr_kinase_cat_dom"/>
</dbReference>
<dbReference type="OrthoDB" id="2430897at2759"/>
<evidence type="ECO:0000259" key="1">
    <source>
        <dbReference type="PROSITE" id="PS50011"/>
    </source>
</evidence>
<dbReference type="Gene3D" id="1.10.510.10">
    <property type="entry name" value="Transferase(Phosphotransferase) domain 1"/>
    <property type="match status" value="2"/>
</dbReference>
<dbReference type="PANTHER" id="PTHR23257:SF963">
    <property type="entry name" value="AT08303P"/>
    <property type="match status" value="1"/>
</dbReference>
<dbReference type="GO" id="GO:0007165">
    <property type="term" value="P:signal transduction"/>
    <property type="evidence" value="ECO:0007669"/>
    <property type="project" value="TreeGrafter"/>
</dbReference>
<dbReference type="AlphaFoldDB" id="A0A397S5U7"/>
<keyword evidence="2" id="KW-0418">Kinase</keyword>
<dbReference type="Proteomes" id="UP000265703">
    <property type="component" value="Unassembled WGS sequence"/>
</dbReference>
<sequence>MKLSQEKLYGLCTRCENPKSYYDWCPPCDNLKLINEFSSWTSGNVIVNEIIRNTQKHATSYTSYLEWIPWEKLVNVKKFKLTTYCGMLEAEWIEGERITNYFRDEEIDSKRERSAPIPVFIEGDTNLTYNFSEFITECKKLYDCVKHGNRFLRFYGITQDPESSRFRIVTQFTNDGSLEDYLQKNFKTLTWQKKVDILYYIVNDIANIHKSGISHRNIHIRIRNKYSDIFNFGLIMFQLATGTIPYLTPNFPDANISIPISYDKVMRACLNNEPTKRPDLKKLQKIFNSWRQNPSYNLVNQFELSDKLDW</sequence>
<dbReference type="GO" id="GO:0005737">
    <property type="term" value="C:cytoplasm"/>
    <property type="evidence" value="ECO:0007669"/>
    <property type="project" value="TreeGrafter"/>
</dbReference>
<keyword evidence="2" id="KW-0808">Transferase</keyword>
<evidence type="ECO:0000313" key="2">
    <source>
        <dbReference type="EMBL" id="RIA80872.1"/>
    </source>
</evidence>
<name>A0A397S5U7_9GLOM</name>
<dbReference type="PANTHER" id="PTHR23257">
    <property type="entry name" value="SERINE-THREONINE PROTEIN KINASE"/>
    <property type="match status" value="1"/>
</dbReference>
<dbReference type="Pfam" id="PF07714">
    <property type="entry name" value="PK_Tyr_Ser-Thr"/>
    <property type="match status" value="1"/>
</dbReference>
<dbReference type="EMBL" id="QKYT01000882">
    <property type="protein sequence ID" value="RIA80872.1"/>
    <property type="molecule type" value="Genomic_DNA"/>
</dbReference>
<dbReference type="GO" id="GO:0004672">
    <property type="term" value="F:protein kinase activity"/>
    <property type="evidence" value="ECO:0007669"/>
    <property type="project" value="InterPro"/>
</dbReference>
<protein>
    <submittedName>
        <fullName evidence="2">Kinase-like domain-containing protein</fullName>
    </submittedName>
</protein>
<evidence type="ECO:0000313" key="3">
    <source>
        <dbReference type="Proteomes" id="UP000265703"/>
    </source>
</evidence>
<proteinExistence type="predicted"/>
<dbReference type="GO" id="GO:0005524">
    <property type="term" value="F:ATP binding"/>
    <property type="evidence" value="ECO:0007669"/>
    <property type="project" value="InterPro"/>
</dbReference>
<organism evidence="2 3">
    <name type="scientific">Glomus cerebriforme</name>
    <dbReference type="NCBI Taxonomy" id="658196"/>
    <lineage>
        <taxon>Eukaryota</taxon>
        <taxon>Fungi</taxon>
        <taxon>Fungi incertae sedis</taxon>
        <taxon>Mucoromycota</taxon>
        <taxon>Glomeromycotina</taxon>
        <taxon>Glomeromycetes</taxon>
        <taxon>Glomerales</taxon>
        <taxon>Glomeraceae</taxon>
        <taxon>Glomus</taxon>
    </lineage>
</organism>
<dbReference type="SUPFAM" id="SSF56112">
    <property type="entry name" value="Protein kinase-like (PK-like)"/>
    <property type="match status" value="1"/>
</dbReference>
<dbReference type="PROSITE" id="PS50011">
    <property type="entry name" value="PROTEIN_KINASE_DOM"/>
    <property type="match status" value="1"/>
</dbReference>
<feature type="domain" description="Protein kinase" evidence="1">
    <location>
        <begin position="31"/>
        <end position="310"/>
    </location>
</feature>
<accession>A0A397S5U7</accession>